<feature type="domain" description="Terminase large subunit gp17-like C-terminal" evidence="2">
    <location>
        <begin position="349"/>
        <end position="489"/>
    </location>
</feature>
<proteinExistence type="predicted"/>
<keyword evidence="1" id="KW-1188">Viral release from host cell</keyword>
<dbReference type="Pfam" id="PF17289">
    <property type="entry name" value="Terminase_6C"/>
    <property type="match status" value="1"/>
</dbReference>
<sequence>MSSLPPSNLSSLRLPPPAVLLEQIRKEKARRKREAELQRLANDAEATRQRCKTFAGFVKEAWPIIEPNTRLIWGWELQAMCDHLEAITLGKLHPRLIINVPPGSSKSTIVSVLWQAWEWGPMGMRSHRFVSTSYETGNVTRDTRKTRNLILSEWYQTLWPEVRLNRTGETSFENTDTGFREGAAFKSLTGKRGRRLLVDDPHSVDGAESEKERASAVQSFLEGGLNRIESEDSAIVVVMQRLHDSDLTGTLLARNWGFLHLRIPMEFEVKQRCETPLPWRDPRSFEGELMNPLRFTQAGLVPFKAQAFVWAGQYQQRPVPREGGLFKRSWFDGKIIDRVPAGTIWVRHWDLAATKGGNGARTAGVKMGRMPNGSYVVGHVRTCREDGAGVRGAIKQQAEIDGKTVKISLPQDPGQAGKVQVSDYATLLAGWTLTAEPETGDKITRAEPFAAQCKLGNVYLLAGEWVDPYLDELCLFPGSALKDQVDASSGAFGQLVRNKASGPSFGTYGQT</sequence>
<evidence type="ECO:0000256" key="1">
    <source>
        <dbReference type="ARBA" id="ARBA00022612"/>
    </source>
</evidence>
<evidence type="ECO:0000313" key="3">
    <source>
        <dbReference type="EMBL" id="MFC2248748.1"/>
    </source>
</evidence>
<protein>
    <submittedName>
        <fullName evidence="3">Phage terminase large subunit</fullName>
    </submittedName>
</protein>
<gene>
    <name evidence="3" type="primary">terL</name>
    <name evidence="3" type="ORF">ACETRX_03900</name>
</gene>
<organism evidence="3 4">
    <name type="scientific">Labrys neptuniae</name>
    <dbReference type="NCBI Taxonomy" id="376174"/>
    <lineage>
        <taxon>Bacteria</taxon>
        <taxon>Pseudomonadati</taxon>
        <taxon>Pseudomonadota</taxon>
        <taxon>Alphaproteobacteria</taxon>
        <taxon>Hyphomicrobiales</taxon>
        <taxon>Xanthobacteraceae</taxon>
        <taxon>Labrys</taxon>
    </lineage>
</organism>
<dbReference type="NCBIfam" id="TIGR01630">
    <property type="entry name" value="psiM2_ORF9"/>
    <property type="match status" value="1"/>
</dbReference>
<name>A0ABV6Z968_9HYPH</name>
<evidence type="ECO:0000313" key="4">
    <source>
        <dbReference type="Proteomes" id="UP001595190"/>
    </source>
</evidence>
<comment type="caution">
    <text evidence="3">The sequence shown here is derived from an EMBL/GenBank/DDBJ whole genome shotgun (WGS) entry which is preliminary data.</text>
</comment>
<evidence type="ECO:0000259" key="2">
    <source>
        <dbReference type="Pfam" id="PF17289"/>
    </source>
</evidence>
<dbReference type="InterPro" id="IPR035421">
    <property type="entry name" value="Terminase_6C"/>
</dbReference>
<dbReference type="InterPro" id="IPR006517">
    <property type="entry name" value="Phage_terminase_lsu-like_C"/>
</dbReference>
<accession>A0ABV6Z968</accession>
<dbReference type="Proteomes" id="UP001595190">
    <property type="component" value="Unassembled WGS sequence"/>
</dbReference>
<dbReference type="RefSeq" id="WP_394308676.1">
    <property type="nucleotide sequence ID" value="NZ_JBHGPK010000001.1"/>
</dbReference>
<reference evidence="3 4" key="1">
    <citation type="submission" date="2024-09" db="EMBL/GenBank/DDBJ databases">
        <title>Description of Labrys sedimenti sp. nov., isolated from a diclofenac-degrading enrichment culture, and genome-based reclassification of Labrys portucalensis as a later heterotypic synonym of Labrys neptuniae.</title>
        <authorList>
            <person name="Tancsics A."/>
            <person name="Csepanyi A."/>
        </authorList>
    </citation>
    <scope>NUCLEOTIDE SEQUENCE [LARGE SCALE GENOMIC DNA]</scope>
    <source>
        <strain evidence="3 4">LMG 23412</strain>
    </source>
</reference>
<dbReference type="EMBL" id="JBHGPK010000001">
    <property type="protein sequence ID" value="MFC2248748.1"/>
    <property type="molecule type" value="Genomic_DNA"/>
</dbReference>